<accession>A0A8E2DQX4</accession>
<name>A0A8E2DQX4_9APHY</name>
<dbReference type="Pfam" id="PF17747">
    <property type="entry name" value="VID27_PH"/>
    <property type="match status" value="1"/>
</dbReference>
<dbReference type="InterPro" id="IPR040768">
    <property type="entry name" value="Vid27_PH"/>
</dbReference>
<evidence type="ECO:0000259" key="3">
    <source>
        <dbReference type="Pfam" id="PF17747"/>
    </source>
</evidence>
<dbReference type="AlphaFoldDB" id="A0A8E2DQX4"/>
<dbReference type="InterPro" id="IPR040458">
    <property type="entry name" value="Vid27"/>
</dbReference>
<dbReference type="Pfam" id="PF17748">
    <property type="entry name" value="VID27_N"/>
    <property type="match status" value="1"/>
</dbReference>
<dbReference type="SUPFAM" id="SSF69322">
    <property type="entry name" value="Tricorn protease domain 2"/>
    <property type="match status" value="1"/>
</dbReference>
<keyword evidence="6" id="KW-1185">Reference proteome</keyword>
<dbReference type="InterPro" id="IPR040979">
    <property type="entry name" value="Vid27_N"/>
</dbReference>
<dbReference type="InterPro" id="IPR013863">
    <property type="entry name" value="VID27_C"/>
</dbReference>
<feature type="region of interest" description="Disordered" evidence="1">
    <location>
        <begin position="382"/>
        <end position="431"/>
    </location>
</feature>
<evidence type="ECO:0000313" key="6">
    <source>
        <dbReference type="Proteomes" id="UP000250043"/>
    </source>
</evidence>
<dbReference type="PANTHER" id="PTHR31913:SF0">
    <property type="entry name" value="VACUOLAR IMPORT AND DEGRADATION PROTEIN 27"/>
    <property type="match status" value="1"/>
</dbReference>
<dbReference type="Proteomes" id="UP000250043">
    <property type="component" value="Unassembled WGS sequence"/>
</dbReference>
<reference evidence="5 6" key="1">
    <citation type="submission" date="2016-07" db="EMBL/GenBank/DDBJ databases">
        <title>Draft genome of the white-rot fungus Obba rivulosa 3A-2.</title>
        <authorList>
            <consortium name="DOE Joint Genome Institute"/>
            <person name="Miettinen O."/>
            <person name="Riley R."/>
            <person name="Acob R."/>
            <person name="Barry K."/>
            <person name="Cullen D."/>
            <person name="De Vries R."/>
            <person name="Hainaut M."/>
            <person name="Hatakka A."/>
            <person name="Henrissat B."/>
            <person name="Hilden K."/>
            <person name="Kuo R."/>
            <person name="Labutti K."/>
            <person name="Lipzen A."/>
            <person name="Makela M.R."/>
            <person name="Sandor L."/>
            <person name="Spatafora J.W."/>
            <person name="Grigoriev I.V."/>
            <person name="Hibbett D.S."/>
        </authorList>
    </citation>
    <scope>NUCLEOTIDE SEQUENCE [LARGE SCALE GENOMIC DNA]</scope>
    <source>
        <strain evidence="5 6">3A-2</strain>
    </source>
</reference>
<organism evidence="5 6">
    <name type="scientific">Obba rivulosa</name>
    <dbReference type="NCBI Taxonomy" id="1052685"/>
    <lineage>
        <taxon>Eukaryota</taxon>
        <taxon>Fungi</taxon>
        <taxon>Dikarya</taxon>
        <taxon>Basidiomycota</taxon>
        <taxon>Agaricomycotina</taxon>
        <taxon>Agaricomycetes</taxon>
        <taxon>Polyporales</taxon>
        <taxon>Gelatoporiaceae</taxon>
        <taxon>Obba</taxon>
    </lineage>
</organism>
<gene>
    <name evidence="5" type="ORF">OBBRIDRAFT_789648</name>
</gene>
<feature type="domain" description="Vacuolar import/degradation Vid27 C-terminal" evidence="2">
    <location>
        <begin position="428"/>
        <end position="779"/>
    </location>
</feature>
<feature type="domain" description="Vid27 N-terminal" evidence="4">
    <location>
        <begin position="1"/>
        <end position="165"/>
    </location>
</feature>
<feature type="compositionally biased region" description="Acidic residues" evidence="1">
    <location>
        <begin position="385"/>
        <end position="419"/>
    </location>
</feature>
<dbReference type="OrthoDB" id="10251113at2759"/>
<dbReference type="EMBL" id="KV722347">
    <property type="protein sequence ID" value="OCH94125.1"/>
    <property type="molecule type" value="Genomic_DNA"/>
</dbReference>
<evidence type="ECO:0000256" key="1">
    <source>
        <dbReference type="SAM" id="MobiDB-lite"/>
    </source>
</evidence>
<protein>
    <submittedName>
        <fullName evidence="5">VID27 cytoplasmic protein</fullName>
    </submittedName>
</protein>
<dbReference type="PANTHER" id="PTHR31913">
    <property type="entry name" value="VACUOLAR IMPORT AND DEGRADATION PROTEIN 27"/>
    <property type="match status" value="1"/>
</dbReference>
<dbReference type="GO" id="GO:0005737">
    <property type="term" value="C:cytoplasm"/>
    <property type="evidence" value="ECO:0007669"/>
    <property type="project" value="TreeGrafter"/>
</dbReference>
<evidence type="ECO:0000259" key="4">
    <source>
        <dbReference type="Pfam" id="PF17748"/>
    </source>
</evidence>
<sequence length="792" mass="89021">MNIFRSLLGKVWHDPNAAEVVKISEGQLYLVRSETIRGNRECIFNDAMATIRRVPSVEHNFQLVITRVFEEGDQELLEDEEETDEERVFLIGEELQFRTGTSPEGEPTFVWCDLEGDEDEQYEFVASGTNEPTRAFFETCMYRAIYERKYKKSADDTTDAQLQEFIYKPPVKKTKAKTSPKKKIASSSKDEEALTSELEKLSVTAVSGSTAAVPEVPPSPEVTTEVATKVTTKVAPRKSEPLVPSIIEESAELHLWDRDQGFFVHQADVTASIGKNPAGGEYDYWLMATADAGQHLGHRITSDMNERWNIKFQSMTWNYISDKGQQSSWCLRFSTPEGYHRFHQMFTRVLWESANEYSWEKAKAEEQTYILSSNVEDIEMRDVEHEEDEEEAVEDELEQEEEEEEEDEGAALPEEEEDGPPPLPNGVHNSQLTVGYKGDRSYVVRGNNIGVFSHTGSTGSDVKFHANIGKIATPKGKAFAPKHVMLHDQDSKMVLMDSSNPNALYQLDLEVGKVVEEWKVHEDVAVNYIAPDSKFAQMTPQQTLVGASHNALFRIDPRLGGQKLVDSQFKQYVSRNKFSGVTTTDAGKLAVSSEKGEIRLYDAIGKNAKTALPPLGDPIIGIDVTANGRWVVATTKTYLLLIDTLIGEGRYTGSLGFDRSFPANAKPIPRRLQLRAEHVAYMDQTLSFTPARFNMGEGQEENAIVTSTGPYVVAWNFAKVKRGQLDKYEIKKYEDIVVQDNFKFGDDKEIIVALQNHVHAVNKKALKRPTRASLATPVKNLRSRSSIVNSPF</sequence>
<dbReference type="GO" id="GO:0005634">
    <property type="term" value="C:nucleus"/>
    <property type="evidence" value="ECO:0007669"/>
    <property type="project" value="TreeGrafter"/>
</dbReference>
<evidence type="ECO:0000313" key="5">
    <source>
        <dbReference type="EMBL" id="OCH94125.1"/>
    </source>
</evidence>
<dbReference type="Pfam" id="PF08553">
    <property type="entry name" value="VID27"/>
    <property type="match status" value="1"/>
</dbReference>
<evidence type="ECO:0000259" key="2">
    <source>
        <dbReference type="Pfam" id="PF08553"/>
    </source>
</evidence>
<proteinExistence type="predicted"/>
<feature type="domain" description="Vid27 PH-like" evidence="3">
    <location>
        <begin position="246"/>
        <end position="353"/>
    </location>
</feature>